<evidence type="ECO:0000313" key="2">
    <source>
        <dbReference type="Proteomes" id="UP000094936"/>
    </source>
</evidence>
<dbReference type="InterPro" id="IPR025638">
    <property type="entry name" value="DUF4336"/>
</dbReference>
<dbReference type="PANTHER" id="PTHR33835">
    <property type="entry name" value="YALI0C07656P"/>
    <property type="match status" value="1"/>
</dbReference>
<comment type="caution">
    <text evidence="1">The sequence shown here is derived from an EMBL/GenBank/DDBJ whole genome shotgun (WGS) entry which is preliminary data.</text>
</comment>
<name>A0A1C3EKL7_9GAMM</name>
<proteinExistence type="predicted"/>
<organism evidence="1 2">
    <name type="scientific">Veronia pacifica</name>
    <dbReference type="NCBI Taxonomy" id="1080227"/>
    <lineage>
        <taxon>Bacteria</taxon>
        <taxon>Pseudomonadati</taxon>
        <taxon>Pseudomonadota</taxon>
        <taxon>Gammaproteobacteria</taxon>
        <taxon>Vibrionales</taxon>
        <taxon>Vibrionaceae</taxon>
        <taxon>Veronia</taxon>
    </lineage>
</organism>
<accession>A0A1C3EKL7</accession>
<dbReference type="PANTHER" id="PTHR33835:SF1">
    <property type="entry name" value="METALLO-BETA-LACTAMASE DOMAIN-CONTAINING PROTEIN"/>
    <property type="match status" value="1"/>
</dbReference>
<dbReference type="SUPFAM" id="SSF56281">
    <property type="entry name" value="Metallo-hydrolase/oxidoreductase"/>
    <property type="match status" value="1"/>
</dbReference>
<dbReference type="RefSeq" id="WP_068901443.1">
    <property type="nucleotide sequence ID" value="NZ_JBHUIF010000015.1"/>
</dbReference>
<protein>
    <submittedName>
        <fullName evidence="1">Methanol oxidase</fullName>
    </submittedName>
</protein>
<dbReference type="InterPro" id="IPR036866">
    <property type="entry name" value="RibonucZ/Hydroxyglut_hydro"/>
</dbReference>
<dbReference type="OrthoDB" id="450111at2"/>
<sequence>MIEWQPDRIWYQTGKYSHWGISIGLRMTIFRLANGGLLVHNPIELTESLKDQLAKLGHIQGITTVNTHLHHYLSDWWLTYPDAYFYAAPGLEAKRTDIGFDAPLSTQSQPLWRDDLLQTVFTTYGENKDIIFCDPVTKTLVFGTVFSHLNRGTLLTQFAGLLTGRYFEPATTPSTSMYLEEKTQIRQSLQEVLSWPFESILPIHGQPIAGEGKKHIIKAFSWALNG</sequence>
<dbReference type="EMBL" id="LYBM01000013">
    <property type="protein sequence ID" value="ODA33770.1"/>
    <property type="molecule type" value="Genomic_DNA"/>
</dbReference>
<keyword evidence="2" id="KW-1185">Reference proteome</keyword>
<dbReference type="AlphaFoldDB" id="A0A1C3EKL7"/>
<dbReference type="STRING" id="1080227.A8L45_09065"/>
<gene>
    <name evidence="1" type="ORF">A8L45_09065</name>
</gene>
<evidence type="ECO:0000313" key="1">
    <source>
        <dbReference type="EMBL" id="ODA33770.1"/>
    </source>
</evidence>
<reference evidence="1 2" key="1">
    <citation type="submission" date="2016-05" db="EMBL/GenBank/DDBJ databases">
        <title>Genomic Taxonomy of the Vibrionaceae.</title>
        <authorList>
            <person name="Gomez-Gil B."/>
            <person name="Enciso-Ibarra J."/>
        </authorList>
    </citation>
    <scope>NUCLEOTIDE SEQUENCE [LARGE SCALE GENOMIC DNA]</scope>
    <source>
        <strain evidence="1 2">CAIM 1920</strain>
    </source>
</reference>
<dbReference type="Pfam" id="PF14234">
    <property type="entry name" value="DUF4336"/>
    <property type="match status" value="1"/>
</dbReference>
<dbReference type="Proteomes" id="UP000094936">
    <property type="component" value="Unassembled WGS sequence"/>
</dbReference>